<dbReference type="EMBL" id="JAPHNI010000414">
    <property type="protein sequence ID" value="KAJ8111356.1"/>
    <property type="molecule type" value="Genomic_DNA"/>
</dbReference>
<comment type="caution">
    <text evidence="1">The sequence shown here is derived from an EMBL/GenBank/DDBJ whole genome shotgun (WGS) entry which is preliminary data.</text>
</comment>
<protein>
    <submittedName>
        <fullName evidence="1">Uncharacterized protein</fullName>
    </submittedName>
</protein>
<gene>
    <name evidence="1" type="ORF">OPT61_g6033</name>
</gene>
<dbReference type="Proteomes" id="UP001153331">
    <property type="component" value="Unassembled WGS sequence"/>
</dbReference>
<proteinExistence type="predicted"/>
<evidence type="ECO:0000313" key="2">
    <source>
        <dbReference type="Proteomes" id="UP001153331"/>
    </source>
</evidence>
<keyword evidence="2" id="KW-1185">Reference proteome</keyword>
<reference evidence="1" key="1">
    <citation type="submission" date="2022-11" db="EMBL/GenBank/DDBJ databases">
        <title>Genome Sequence of Boeremia exigua.</title>
        <authorList>
            <person name="Buettner E."/>
        </authorList>
    </citation>
    <scope>NUCLEOTIDE SEQUENCE</scope>
    <source>
        <strain evidence="1">CU02</strain>
    </source>
</reference>
<name>A0ACC2I844_9PLEO</name>
<sequence length="866" mass="97234">MYQPDDNGVDETTGGTTRGTHMPFDRQETRLVIGIDYGTTFTGVAYATPSGGQCSLKQIDVMTDWGPQMDNHDKVPSVISYSRPSQKGEQQWGSSLSPDAVTMVHTKLELGIQNVAGELDMTLQLLDGVNNLDFNIDFMGKGSQDLPPYSHKNPEEIVTDYLRRVFQWLEQEVERFDAVLRKHIATDIVVTIPTEWSYTAINSTFRAMTNAGFNRINFPSLEDIMFITEPEAAALYTARHYRDEKAEEFLREGQCFILCDAGGGTVDVVSYRVKALHPVLKLDQIGVPTGQKCGSIFINQEFKRWMRGWLGDEHFRKLDPNLDVDRNATHAAETPAMRDLMKMFDAKKKNFTYTSESHDIRLTLPPPLQNLTIPHKVHQGLVIIPKEIMEDFFDACIKEIVQLIKRHINRIGRQGSRPKNLFLVGGFGESEYLQYQLKDTLLEEDWQMHFRRPNDSWTAVVQGAVVCGVEKASISNLRRTNACRYSYAVCLDEVFSRMHHSEQDVALLNGRNVAASQLIWMLKKGDLILSDQVCKREKEFDLRLGKLRQDSIKVEVYRNSSDDKERPTLFRNARDELETVCELKIDLSKLKFESNRPSVIRRVSQKQVTDNFAALLQYVYLDSSPCLAVSTAQHPLAGRHRLLYSLPAHQFNSWFFAFTGIHTWYFTSTSVSDYYRLHTLSKGDQNALDVDNYYGRNSIDMHFYYVQERSGQFWQLSEQSDGSVKLSNNFTGPDIFLDIDEASLKPTLRAGDGFGTHWTLSSPESVPTEAPSQTITNTSATTSSPVSSTEPSSTGPSSPDTSETSAANPSKMSTGTIAGIAVGSVAAVGVLVGAFVYWWFKKSRKGSSGAVASGPGPMHSRPILNA</sequence>
<organism evidence="1 2">
    <name type="scientific">Boeremia exigua</name>
    <dbReference type="NCBI Taxonomy" id="749465"/>
    <lineage>
        <taxon>Eukaryota</taxon>
        <taxon>Fungi</taxon>
        <taxon>Dikarya</taxon>
        <taxon>Ascomycota</taxon>
        <taxon>Pezizomycotina</taxon>
        <taxon>Dothideomycetes</taxon>
        <taxon>Pleosporomycetidae</taxon>
        <taxon>Pleosporales</taxon>
        <taxon>Pleosporineae</taxon>
        <taxon>Didymellaceae</taxon>
        <taxon>Boeremia</taxon>
    </lineage>
</organism>
<accession>A0ACC2I844</accession>
<evidence type="ECO:0000313" key="1">
    <source>
        <dbReference type="EMBL" id="KAJ8111356.1"/>
    </source>
</evidence>